<evidence type="ECO:0000256" key="3">
    <source>
        <dbReference type="SAM" id="SignalP"/>
    </source>
</evidence>
<feature type="coiled-coil region" evidence="1">
    <location>
        <begin position="296"/>
        <end position="323"/>
    </location>
</feature>
<dbReference type="InterPro" id="IPR003961">
    <property type="entry name" value="FN3_dom"/>
</dbReference>
<organism evidence="5 6">
    <name type="scientific">Mogibacterium kristiansenii</name>
    <dbReference type="NCBI Taxonomy" id="2606708"/>
    <lineage>
        <taxon>Bacteria</taxon>
        <taxon>Bacillati</taxon>
        <taxon>Bacillota</taxon>
        <taxon>Clostridia</taxon>
        <taxon>Peptostreptococcales</taxon>
        <taxon>Anaerovoracaceae</taxon>
        <taxon>Mogibacterium</taxon>
    </lineage>
</organism>
<feature type="region of interest" description="Disordered" evidence="2">
    <location>
        <begin position="532"/>
        <end position="552"/>
    </location>
</feature>
<sequence length="646" mass="71880">MKSKRKWLAGILSVVMTMTFMPTYAFAGEAAEGGTDADAVWTVRNDYGKGEVLGNYNDLREAIEHSNEECEIILNRDASGKGLYLEAVEDGDSWDRNFDFNGHTYTVTGGAKRETGETESYAIGNYSGYTFSFDNGTLKIENCSGGIRSAGINMKNFNVDASNSKNCKNAVYAEKYCNIDGNSSVKVQPGNDAFNYYKFSGNDNVINTKGTIQGDINFFGESGYDEIARVLIRNGRFDGKIKNAQSVISDEEGNEDRFTHLKLYGGSFSEQPDEAYIAKGYAVKATDDGRYVVDAADPLLQKIKELREEVAEADDSLDADINVTNKKMYDIRESLDAAEESLNDGVYEDGVEKATLRAEKSIQEAKAQIEDVTLFITQKGKEYSEKGQILKDKCADLRKELKEVDRSQYDFGDFDVDEGLDSIEESAQKMLTIFSSADEKDYNGFDELYLVELNKLNKRLTSVEVKLDKIKKLPNKVNKENSAALEEARKELEETKKALAETEKKQEELNKKLDVLAAELQKTQEQLKKAEEELKKQNNAPTPSSTVTPVKKPGQVKGLKLKAGKKKVTVTYKKVSGATSYKVTYSTSKKFKKAKTVTVTSGKTVKKTISKLKSKKTYYVKVCAVKKVKGKNFTGKWSGVKSVKVK</sequence>
<dbReference type="Proteomes" id="UP000469424">
    <property type="component" value="Unassembled WGS sequence"/>
</dbReference>
<proteinExistence type="predicted"/>
<dbReference type="InterPro" id="IPR036116">
    <property type="entry name" value="FN3_sf"/>
</dbReference>
<dbReference type="PROSITE" id="PS50853">
    <property type="entry name" value="FN3"/>
    <property type="match status" value="1"/>
</dbReference>
<protein>
    <recommendedName>
        <fullName evidence="4">Fibronectin type-III domain-containing protein</fullName>
    </recommendedName>
</protein>
<dbReference type="InterPro" id="IPR013783">
    <property type="entry name" value="Ig-like_fold"/>
</dbReference>
<name>A0A6N7XIU4_9FIRM</name>
<keyword evidence="3" id="KW-0732">Signal</keyword>
<accession>A0A6N7XIU4</accession>
<feature type="chain" id="PRO_5026783278" description="Fibronectin type-III domain-containing protein" evidence="3">
    <location>
        <begin position="28"/>
        <end position="646"/>
    </location>
</feature>
<evidence type="ECO:0000256" key="2">
    <source>
        <dbReference type="SAM" id="MobiDB-lite"/>
    </source>
</evidence>
<feature type="signal peptide" evidence="3">
    <location>
        <begin position="1"/>
        <end position="27"/>
    </location>
</feature>
<evidence type="ECO:0000256" key="1">
    <source>
        <dbReference type="SAM" id="Coils"/>
    </source>
</evidence>
<dbReference type="RefSeq" id="WP_154554427.1">
    <property type="nucleotide sequence ID" value="NZ_VUNA01000009.1"/>
</dbReference>
<dbReference type="AlphaFoldDB" id="A0A6N7XIU4"/>
<evidence type="ECO:0000259" key="4">
    <source>
        <dbReference type="PROSITE" id="PS50853"/>
    </source>
</evidence>
<dbReference type="EMBL" id="VUNA01000009">
    <property type="protein sequence ID" value="MST70864.1"/>
    <property type="molecule type" value="Genomic_DNA"/>
</dbReference>
<keyword evidence="6" id="KW-1185">Reference proteome</keyword>
<keyword evidence="1" id="KW-0175">Coiled coil</keyword>
<evidence type="ECO:0000313" key="5">
    <source>
        <dbReference type="EMBL" id="MST70864.1"/>
    </source>
</evidence>
<comment type="caution">
    <text evidence="5">The sequence shown here is derived from an EMBL/GenBank/DDBJ whole genome shotgun (WGS) entry which is preliminary data.</text>
</comment>
<gene>
    <name evidence="5" type="ORF">FYJ65_05870</name>
</gene>
<feature type="domain" description="Fibronectin type-III" evidence="4">
    <location>
        <begin position="552"/>
        <end position="646"/>
    </location>
</feature>
<evidence type="ECO:0000313" key="6">
    <source>
        <dbReference type="Proteomes" id="UP000469424"/>
    </source>
</evidence>
<feature type="compositionally biased region" description="Polar residues" evidence="2">
    <location>
        <begin position="538"/>
        <end position="548"/>
    </location>
</feature>
<dbReference type="Gene3D" id="2.60.40.10">
    <property type="entry name" value="Immunoglobulins"/>
    <property type="match status" value="1"/>
</dbReference>
<dbReference type="SUPFAM" id="SSF49265">
    <property type="entry name" value="Fibronectin type III"/>
    <property type="match status" value="1"/>
</dbReference>
<reference evidence="5 6" key="1">
    <citation type="submission" date="2019-08" db="EMBL/GenBank/DDBJ databases">
        <title>In-depth cultivation of the pig gut microbiome towards novel bacterial diversity and tailored functional studies.</title>
        <authorList>
            <person name="Wylensek D."/>
            <person name="Hitch T.C.A."/>
            <person name="Clavel T."/>
        </authorList>
    </citation>
    <scope>NUCLEOTIDE SEQUENCE [LARGE SCALE GENOMIC DNA]</scope>
    <source>
        <strain evidence="5 6">WCA-MUC-591-APC-4B</strain>
    </source>
</reference>